<dbReference type="SMART" id="SM00267">
    <property type="entry name" value="GGDEF"/>
    <property type="match status" value="1"/>
</dbReference>
<comment type="caution">
    <text evidence="3">The sequence shown here is derived from an EMBL/GenBank/DDBJ whole genome shotgun (WGS) entry which is preliminary data.</text>
</comment>
<dbReference type="InterPro" id="IPR029787">
    <property type="entry name" value="Nucleotide_cyclase"/>
</dbReference>
<keyword evidence="1" id="KW-0175">Coiled coil</keyword>
<dbReference type="PANTHER" id="PTHR45138">
    <property type="entry name" value="REGULATORY COMPONENTS OF SENSORY TRANSDUCTION SYSTEM"/>
    <property type="match status" value="1"/>
</dbReference>
<evidence type="ECO:0000313" key="3">
    <source>
        <dbReference type="EMBL" id="KKN56044.1"/>
    </source>
</evidence>
<evidence type="ECO:0000256" key="1">
    <source>
        <dbReference type="SAM" id="Coils"/>
    </source>
</evidence>
<dbReference type="PANTHER" id="PTHR45138:SF2">
    <property type="entry name" value="DIGUANYLATE CYCLASE VDCA"/>
    <property type="match status" value="1"/>
</dbReference>
<dbReference type="PROSITE" id="PS50887">
    <property type="entry name" value="GGDEF"/>
    <property type="match status" value="1"/>
</dbReference>
<dbReference type="CDD" id="cd01949">
    <property type="entry name" value="GGDEF"/>
    <property type="match status" value="1"/>
</dbReference>
<feature type="domain" description="GGDEF" evidence="2">
    <location>
        <begin position="219"/>
        <end position="354"/>
    </location>
</feature>
<dbReference type="InterPro" id="IPR000160">
    <property type="entry name" value="GGDEF_dom"/>
</dbReference>
<reference evidence="3" key="1">
    <citation type="journal article" date="2015" name="Nature">
        <title>Complex archaea that bridge the gap between prokaryotes and eukaryotes.</title>
        <authorList>
            <person name="Spang A."/>
            <person name="Saw J.H."/>
            <person name="Jorgensen S.L."/>
            <person name="Zaremba-Niedzwiedzka K."/>
            <person name="Martijn J."/>
            <person name="Lind A.E."/>
            <person name="van Eijk R."/>
            <person name="Schleper C."/>
            <person name="Guy L."/>
            <person name="Ettema T.J."/>
        </authorList>
    </citation>
    <scope>NUCLEOTIDE SEQUENCE</scope>
</reference>
<dbReference type="GO" id="GO:0005886">
    <property type="term" value="C:plasma membrane"/>
    <property type="evidence" value="ECO:0007669"/>
    <property type="project" value="TreeGrafter"/>
</dbReference>
<dbReference type="GO" id="GO:1902201">
    <property type="term" value="P:negative regulation of bacterial-type flagellum-dependent cell motility"/>
    <property type="evidence" value="ECO:0007669"/>
    <property type="project" value="TreeGrafter"/>
</dbReference>
<proteinExistence type="predicted"/>
<protein>
    <recommendedName>
        <fullName evidence="2">GGDEF domain-containing protein</fullName>
    </recommendedName>
</protein>
<dbReference type="EMBL" id="LAZR01000861">
    <property type="protein sequence ID" value="KKN56044.1"/>
    <property type="molecule type" value="Genomic_DNA"/>
</dbReference>
<gene>
    <name evidence="3" type="ORF">LCGC14_0576270</name>
</gene>
<feature type="coiled-coil region" evidence="1">
    <location>
        <begin position="158"/>
        <end position="185"/>
    </location>
</feature>
<dbReference type="FunFam" id="3.30.70.270:FF:000001">
    <property type="entry name" value="Diguanylate cyclase domain protein"/>
    <property type="match status" value="1"/>
</dbReference>
<dbReference type="InterPro" id="IPR050469">
    <property type="entry name" value="Diguanylate_Cyclase"/>
</dbReference>
<dbReference type="GO" id="GO:0052621">
    <property type="term" value="F:diguanylate cyclase activity"/>
    <property type="evidence" value="ECO:0007669"/>
    <property type="project" value="TreeGrafter"/>
</dbReference>
<name>A0A0F9RMQ6_9ZZZZ</name>
<sequence length="355" mass="40496">MTLESLFMNHAVSLAHSAQCLKKAIPLMVKYRMPVTPINYAIWYCYIQGNKPSLNAELDHVIAQQQTCSQDKAKEIFDKHLTQDDLVFFQEMTEKFHTTIEQVQQDISTTLDHSKSFTTSLVDSQNELNMLVDVNSYNEILGCVERLTDDSIAMQDYAREFQTKLAVAYNEIKDLKEALNISKEAADTDTLTGFYNRGKFDSDIVNFCFEYSEQAQEDSLAVLIMFDIDHFKRFNDDFGHQKGDEVLRLVAKKVRENTTEAANVYRYGGEEFCITAYFDTINDIIAFADCIRLAIAKLVIRKKHDVTAKRAISASFGLAILRPFTNSSVLVERADRALYIAKTHGRNRIEIAPDI</sequence>
<dbReference type="InterPro" id="IPR043128">
    <property type="entry name" value="Rev_trsase/Diguanyl_cyclase"/>
</dbReference>
<dbReference type="NCBIfam" id="TIGR00254">
    <property type="entry name" value="GGDEF"/>
    <property type="match status" value="1"/>
</dbReference>
<dbReference type="AlphaFoldDB" id="A0A0F9RMQ6"/>
<evidence type="ECO:0000259" key="2">
    <source>
        <dbReference type="PROSITE" id="PS50887"/>
    </source>
</evidence>
<organism evidence="3">
    <name type="scientific">marine sediment metagenome</name>
    <dbReference type="NCBI Taxonomy" id="412755"/>
    <lineage>
        <taxon>unclassified sequences</taxon>
        <taxon>metagenomes</taxon>
        <taxon>ecological metagenomes</taxon>
    </lineage>
</organism>
<dbReference type="GO" id="GO:0043709">
    <property type="term" value="P:cell adhesion involved in single-species biofilm formation"/>
    <property type="evidence" value="ECO:0007669"/>
    <property type="project" value="TreeGrafter"/>
</dbReference>
<dbReference type="Gene3D" id="3.30.70.270">
    <property type="match status" value="1"/>
</dbReference>
<dbReference type="Pfam" id="PF00990">
    <property type="entry name" value="GGDEF"/>
    <property type="match status" value="1"/>
</dbReference>
<dbReference type="SUPFAM" id="SSF55073">
    <property type="entry name" value="Nucleotide cyclase"/>
    <property type="match status" value="1"/>
</dbReference>
<accession>A0A0F9RMQ6</accession>